<keyword evidence="5" id="KW-0813">Transport</keyword>
<evidence type="ECO:0000256" key="5">
    <source>
        <dbReference type="ARBA" id="ARBA00022847"/>
    </source>
</evidence>
<comment type="similarity">
    <text evidence="2">Belongs to the SLC13A/DASS transporter (TC 2.A.47) family. NADC subfamily.</text>
</comment>
<feature type="transmembrane region" description="Helical" evidence="9">
    <location>
        <begin position="371"/>
        <end position="389"/>
    </location>
</feature>
<evidence type="ECO:0000313" key="11">
    <source>
        <dbReference type="Proteomes" id="UP001209318"/>
    </source>
</evidence>
<evidence type="ECO:0000256" key="8">
    <source>
        <dbReference type="ARBA" id="ARBA00031174"/>
    </source>
</evidence>
<keyword evidence="7 9" id="KW-0472">Membrane</keyword>
<dbReference type="EMBL" id="JAOUSF010000005">
    <property type="protein sequence ID" value="MCU9614921.1"/>
    <property type="molecule type" value="Genomic_DNA"/>
</dbReference>
<feature type="transmembrane region" description="Helical" evidence="9">
    <location>
        <begin position="431"/>
        <end position="454"/>
    </location>
</feature>
<feature type="transmembrane region" description="Helical" evidence="9">
    <location>
        <begin position="7"/>
        <end position="25"/>
    </location>
</feature>
<comment type="caution">
    <text evidence="10">The sequence shown here is derived from an EMBL/GenBank/DDBJ whole genome shotgun (WGS) entry which is preliminary data.</text>
</comment>
<feature type="transmembrane region" description="Helical" evidence="9">
    <location>
        <begin position="341"/>
        <end position="364"/>
    </location>
</feature>
<feature type="transmembrane region" description="Helical" evidence="9">
    <location>
        <begin position="158"/>
        <end position="181"/>
    </location>
</feature>
<protein>
    <recommendedName>
        <fullName evidence="3">Sodium-dependent dicarboxylate transporter SdcS</fullName>
    </recommendedName>
    <alternativeName>
        <fullName evidence="8">Na(+)/dicarboxylate symporter</fullName>
    </alternativeName>
</protein>
<name>A0AAE3LPF3_9BACI</name>
<dbReference type="InterPro" id="IPR001898">
    <property type="entry name" value="SLC13A/DASS"/>
</dbReference>
<gene>
    <name evidence="10" type="ORF">OEV98_15355</name>
</gene>
<dbReference type="RefSeq" id="WP_263074239.1">
    <property type="nucleotide sequence ID" value="NZ_JAOUSF010000005.1"/>
</dbReference>
<keyword evidence="6 9" id="KW-1133">Transmembrane helix</keyword>
<dbReference type="GO" id="GO:0008514">
    <property type="term" value="F:organic anion transmembrane transporter activity"/>
    <property type="evidence" value="ECO:0007669"/>
    <property type="project" value="UniProtKB-ARBA"/>
</dbReference>
<dbReference type="Pfam" id="PF00939">
    <property type="entry name" value="Na_sulph_symp"/>
    <property type="match status" value="1"/>
</dbReference>
<dbReference type="AlphaFoldDB" id="A0AAE3LPF3"/>
<feature type="transmembrane region" description="Helical" evidence="9">
    <location>
        <begin position="204"/>
        <end position="226"/>
    </location>
</feature>
<evidence type="ECO:0000256" key="6">
    <source>
        <dbReference type="ARBA" id="ARBA00022989"/>
    </source>
</evidence>
<dbReference type="PANTHER" id="PTHR10283:SF82">
    <property type="entry name" value="SOLUTE CARRIER FAMILY 13 MEMBER 2"/>
    <property type="match status" value="1"/>
</dbReference>
<keyword evidence="4 9" id="KW-0812">Transmembrane</keyword>
<evidence type="ECO:0000256" key="4">
    <source>
        <dbReference type="ARBA" id="ARBA00022692"/>
    </source>
</evidence>
<proteinExistence type="inferred from homology"/>
<feature type="transmembrane region" description="Helical" evidence="9">
    <location>
        <begin position="77"/>
        <end position="96"/>
    </location>
</feature>
<accession>A0AAE3LPF3</accession>
<evidence type="ECO:0000256" key="3">
    <source>
        <dbReference type="ARBA" id="ARBA00020150"/>
    </source>
</evidence>
<evidence type="ECO:0000313" key="10">
    <source>
        <dbReference type="EMBL" id="MCU9614921.1"/>
    </source>
</evidence>
<sequence>MIITYGLIFIVVNLLTLLLFLWIPVIHAKMLFILVFALTGWSMKILPQGMISLTIIVLIPLFGLGSFSDSLAGFSEPFVWLLVSAFVFSGGMEKTGIGTRMSFSLLFYAKGKPSRILLYVLLSIVTLGFFIPTSAGRSATIMPVSKGLIAIVKDKTQAIFYGKSIMIGVALTSSFVGWGLMTGSNSSVYAVSAVNSILGFEWSYSYWFLCNFPIMIIVVFCFWLILKKLFLRHVDVELEQIDFVLQERASLGKMKPSEWRILIIAIFTLVGWVTEPVHGLSVSYIALIGSIISCLPIVGVQTWDEVKKRIAWDTIILFGAGIAIADAMHRNNTASWITANITTIIPEITPLGAAAFILVLVLVLRLGFAEMLAITATIMPITISLANTWSINPIWLIQIMIIACSFSYFLPFQSTANLISYSYGYFKEKDLLLTGTILTPIVIIIVIIGSLYYWPLVGLHP</sequence>
<comment type="subcellular location">
    <subcellularLocation>
        <location evidence="1">Membrane</location>
        <topology evidence="1">Multi-pass membrane protein</topology>
    </subcellularLocation>
</comment>
<feature type="transmembrane region" description="Helical" evidence="9">
    <location>
        <begin position="310"/>
        <end position="329"/>
    </location>
</feature>
<dbReference type="GO" id="GO:1905039">
    <property type="term" value="P:carboxylic acid transmembrane transport"/>
    <property type="evidence" value="ECO:0007669"/>
    <property type="project" value="UniProtKB-ARBA"/>
</dbReference>
<evidence type="ECO:0000256" key="9">
    <source>
        <dbReference type="SAM" id="Phobius"/>
    </source>
</evidence>
<feature type="transmembrane region" description="Helical" evidence="9">
    <location>
        <begin position="280"/>
        <end position="298"/>
    </location>
</feature>
<dbReference type="NCBIfam" id="TIGR00785">
    <property type="entry name" value="dass"/>
    <property type="match status" value="1"/>
</dbReference>
<dbReference type="GO" id="GO:0015293">
    <property type="term" value="F:symporter activity"/>
    <property type="evidence" value="ECO:0007669"/>
    <property type="project" value="UniProtKB-KW"/>
</dbReference>
<reference evidence="10" key="1">
    <citation type="submission" date="2022-10" db="EMBL/GenBank/DDBJ databases">
        <title>Description of Fervidibacillus gen. nov. in the family Fervidibacillaceae fam. nov. with two species, Fervidibacillus albus sp. nov., and Fervidibacillus halotolerans sp. nov., isolated from tidal flat sediments.</title>
        <authorList>
            <person name="Kwon K.K."/>
            <person name="Yang S.-H."/>
        </authorList>
    </citation>
    <scope>NUCLEOTIDE SEQUENCE</scope>
    <source>
        <strain evidence="10">JCM 19140</strain>
    </source>
</reference>
<evidence type="ECO:0000256" key="1">
    <source>
        <dbReference type="ARBA" id="ARBA00004141"/>
    </source>
</evidence>
<dbReference type="GO" id="GO:0005886">
    <property type="term" value="C:plasma membrane"/>
    <property type="evidence" value="ECO:0007669"/>
    <property type="project" value="TreeGrafter"/>
</dbReference>
<dbReference type="Proteomes" id="UP001209318">
    <property type="component" value="Unassembled WGS sequence"/>
</dbReference>
<feature type="transmembrane region" description="Helical" evidence="9">
    <location>
        <begin position="257"/>
        <end position="274"/>
    </location>
</feature>
<feature type="transmembrane region" description="Helical" evidence="9">
    <location>
        <begin position="45"/>
        <end position="65"/>
    </location>
</feature>
<keyword evidence="5" id="KW-0769">Symport</keyword>
<dbReference type="PANTHER" id="PTHR10283">
    <property type="entry name" value="SOLUTE CARRIER FAMILY 13 MEMBER"/>
    <property type="match status" value="1"/>
</dbReference>
<organism evidence="10 11">
    <name type="scientific">Perspicuibacillus lycopersici</name>
    <dbReference type="NCBI Taxonomy" id="1325689"/>
    <lineage>
        <taxon>Bacteria</taxon>
        <taxon>Bacillati</taxon>
        <taxon>Bacillota</taxon>
        <taxon>Bacilli</taxon>
        <taxon>Bacillales</taxon>
        <taxon>Bacillaceae</taxon>
        <taxon>Perspicuibacillus</taxon>
    </lineage>
</organism>
<feature type="transmembrane region" description="Helical" evidence="9">
    <location>
        <begin position="116"/>
        <end position="137"/>
    </location>
</feature>
<feature type="transmembrane region" description="Helical" evidence="9">
    <location>
        <begin position="395"/>
        <end position="419"/>
    </location>
</feature>
<keyword evidence="11" id="KW-1185">Reference proteome</keyword>
<evidence type="ECO:0000256" key="2">
    <source>
        <dbReference type="ARBA" id="ARBA00006772"/>
    </source>
</evidence>
<evidence type="ECO:0000256" key="7">
    <source>
        <dbReference type="ARBA" id="ARBA00023136"/>
    </source>
</evidence>